<sequence length="941" mass="105188">MSSVFLRRKQQAAEKAPRAPQPTTRVKSAMPPVLFFQDTDSQASNGAASTPQAPKSDPAVGNTTTERRTSDGASSEDGGEGRSSPRHATGIEKLGELSREEDEYDFAILLKPVKYGDATGLYVVEDVDGDGDDTVPDETEQNGLRRRSTMIFGAGATVVDSSTTTQRAATSVPAHRGPLKLSGRELIVQRISRTGLVVKRLLSLDGRQTLLKVKAPQHVLEIGAERMKLRKLRRFDQIWMEFACELRETFADFDAALGGVRFIDSEKQSIVHMLLTTDVAAHGAGLNEFCPLKSKYVLKMFPLHKHRDLATLRRHWVAYWRHDPTQRPTAAVAAAVANGARRGVTGEVPRDQGSTEDDVDDGDAVDDVDATGSPEYIASCSLRTRRFLTHALSQPIDDVAQYYGERVAFYFAWTELYTRWLIVPSVAGTLLFVIQVQSKTLDHPLAAVYAVFMALWTSAFLLAWRRRAATLAYHWGTLGFEDAEITRPEFVGDPAVSSGNVKRYPAWKRYVKYAVTIPSVVTCIATVLVLTFLAFSTRDRLEQQSIAVRTRAKDVAHDIARDLENGLTLANLRRLTALGMSWDFWFYFLITPVLYGLLIPALDLVFTRLARALTKWENHETETRHQSHLILKVFSFRFVHVFASLYYYAFARGSRDDSLLRVAVQLASFMVSDQLWRNAMQTLYPFFLRRYAARRKKRDANEQFQHSAVFHAGAGTHAASASAGAAALMHRNAVIHEQCVRLEQASDRAWEEAELEPYDTFEDYTEMLIQFGYVTFFSLAFPLAPLLALCNNVFELRMDAFKLCHAKQRPIARKASGIGVWLDVLQLMSVLAVLTNCLHIAFTTSLVERLVPAISGSSKVWVVFAVEHVLLALKAWMTIVVPAMPSAVKQNVRREREHAKLESARAMASKIHLQQQQDSTSSKDSKDVVVTTTSMVDSSEK</sequence>
<dbReference type="EMBL" id="JAKCXM010000001">
    <property type="protein sequence ID" value="KAJ0410456.1"/>
    <property type="molecule type" value="Genomic_DNA"/>
</dbReference>
<feature type="compositionally biased region" description="Low complexity" evidence="5">
    <location>
        <begin position="928"/>
        <end position="941"/>
    </location>
</feature>
<dbReference type="InterPro" id="IPR049452">
    <property type="entry name" value="Anoctamin_TM"/>
</dbReference>
<feature type="region of interest" description="Disordered" evidence="5">
    <location>
        <begin position="343"/>
        <end position="365"/>
    </location>
</feature>
<feature type="domain" description="Anoctamin transmembrane" evidence="7">
    <location>
        <begin position="400"/>
        <end position="895"/>
    </location>
</feature>
<evidence type="ECO:0000256" key="4">
    <source>
        <dbReference type="ARBA" id="ARBA00023136"/>
    </source>
</evidence>
<feature type="compositionally biased region" description="Acidic residues" evidence="5">
    <location>
        <begin position="354"/>
        <end position="365"/>
    </location>
</feature>
<feature type="region of interest" description="Disordered" evidence="5">
    <location>
        <begin position="907"/>
        <end position="941"/>
    </location>
</feature>
<organism evidence="8 9">
    <name type="scientific">Pythium insidiosum</name>
    <name type="common">Pythiosis disease agent</name>
    <dbReference type="NCBI Taxonomy" id="114742"/>
    <lineage>
        <taxon>Eukaryota</taxon>
        <taxon>Sar</taxon>
        <taxon>Stramenopiles</taxon>
        <taxon>Oomycota</taxon>
        <taxon>Peronosporomycetes</taxon>
        <taxon>Pythiales</taxon>
        <taxon>Pythiaceae</taxon>
        <taxon>Pythium</taxon>
    </lineage>
</organism>
<keyword evidence="3 6" id="KW-1133">Transmembrane helix</keyword>
<evidence type="ECO:0000259" key="7">
    <source>
        <dbReference type="Pfam" id="PF04547"/>
    </source>
</evidence>
<dbReference type="AlphaFoldDB" id="A0AAD5QBH3"/>
<evidence type="ECO:0000313" key="9">
    <source>
        <dbReference type="Proteomes" id="UP001209570"/>
    </source>
</evidence>
<feature type="transmembrane region" description="Helical" evidence="6">
    <location>
        <begin position="446"/>
        <end position="464"/>
    </location>
</feature>
<dbReference type="InterPro" id="IPR007632">
    <property type="entry name" value="Anoctamin"/>
</dbReference>
<feature type="transmembrane region" description="Helical" evidence="6">
    <location>
        <begin position="584"/>
        <end position="609"/>
    </location>
</feature>
<dbReference type="Pfam" id="PF04547">
    <property type="entry name" value="Anoctamin"/>
    <property type="match status" value="1"/>
</dbReference>
<dbReference type="PANTHER" id="PTHR12308:SF73">
    <property type="entry name" value="ANOCTAMIN"/>
    <property type="match status" value="1"/>
</dbReference>
<feature type="region of interest" description="Disordered" evidence="5">
    <location>
        <begin position="1"/>
        <end position="96"/>
    </location>
</feature>
<name>A0AAD5QBH3_PYTIN</name>
<feature type="compositionally biased region" description="Polar residues" evidence="5">
    <location>
        <begin position="38"/>
        <end position="53"/>
    </location>
</feature>
<feature type="transmembrane region" description="Helical" evidence="6">
    <location>
        <begin position="416"/>
        <end position="434"/>
    </location>
</feature>
<accession>A0AAD5QBH3</accession>
<dbReference type="GO" id="GO:0005254">
    <property type="term" value="F:chloride channel activity"/>
    <property type="evidence" value="ECO:0007669"/>
    <property type="project" value="TreeGrafter"/>
</dbReference>
<dbReference type="PANTHER" id="PTHR12308">
    <property type="entry name" value="ANOCTAMIN"/>
    <property type="match status" value="1"/>
</dbReference>
<feature type="transmembrane region" description="Helical" evidence="6">
    <location>
        <begin position="771"/>
        <end position="794"/>
    </location>
</feature>
<proteinExistence type="predicted"/>
<evidence type="ECO:0000313" key="8">
    <source>
        <dbReference type="EMBL" id="KAJ0410456.1"/>
    </source>
</evidence>
<keyword evidence="9" id="KW-1185">Reference proteome</keyword>
<dbReference type="GO" id="GO:0016020">
    <property type="term" value="C:membrane"/>
    <property type="evidence" value="ECO:0007669"/>
    <property type="project" value="UniProtKB-SubCell"/>
</dbReference>
<evidence type="ECO:0000256" key="6">
    <source>
        <dbReference type="SAM" id="Phobius"/>
    </source>
</evidence>
<feature type="transmembrane region" description="Helical" evidence="6">
    <location>
        <begin position="861"/>
        <end position="884"/>
    </location>
</feature>
<keyword evidence="4 6" id="KW-0472">Membrane</keyword>
<comment type="subcellular location">
    <subcellularLocation>
        <location evidence="1">Membrane</location>
        <topology evidence="1">Multi-pass membrane protein</topology>
    </subcellularLocation>
</comment>
<reference evidence="8" key="1">
    <citation type="submission" date="2021-12" db="EMBL/GenBank/DDBJ databases">
        <title>Prjna785345.</title>
        <authorList>
            <person name="Rujirawat T."/>
            <person name="Krajaejun T."/>
        </authorList>
    </citation>
    <scope>NUCLEOTIDE SEQUENCE</scope>
    <source>
        <strain evidence="8">Pi057C3</strain>
    </source>
</reference>
<feature type="transmembrane region" description="Helical" evidence="6">
    <location>
        <begin position="629"/>
        <end position="649"/>
    </location>
</feature>
<keyword evidence="2 6" id="KW-0812">Transmembrane</keyword>
<feature type="transmembrane region" description="Helical" evidence="6">
    <location>
        <begin position="815"/>
        <end position="841"/>
    </location>
</feature>
<protein>
    <recommendedName>
        <fullName evidence="7">Anoctamin transmembrane domain-containing protein</fullName>
    </recommendedName>
</protein>
<dbReference type="Proteomes" id="UP001209570">
    <property type="component" value="Unassembled WGS sequence"/>
</dbReference>
<feature type="transmembrane region" description="Helical" evidence="6">
    <location>
        <begin position="510"/>
        <end position="535"/>
    </location>
</feature>
<feature type="compositionally biased region" description="Basic residues" evidence="5">
    <location>
        <begin position="1"/>
        <end position="10"/>
    </location>
</feature>
<evidence type="ECO:0000256" key="1">
    <source>
        <dbReference type="ARBA" id="ARBA00004141"/>
    </source>
</evidence>
<evidence type="ECO:0000256" key="2">
    <source>
        <dbReference type="ARBA" id="ARBA00022692"/>
    </source>
</evidence>
<comment type="caution">
    <text evidence="8">The sequence shown here is derived from an EMBL/GenBank/DDBJ whole genome shotgun (WGS) entry which is preliminary data.</text>
</comment>
<gene>
    <name evidence="8" type="ORF">P43SY_002788</name>
</gene>
<evidence type="ECO:0000256" key="3">
    <source>
        <dbReference type="ARBA" id="ARBA00022989"/>
    </source>
</evidence>
<evidence type="ECO:0000256" key="5">
    <source>
        <dbReference type="SAM" id="MobiDB-lite"/>
    </source>
</evidence>